<dbReference type="EMBL" id="CM044702">
    <property type="protein sequence ID" value="KAI5678231.1"/>
    <property type="molecule type" value="Genomic_DNA"/>
</dbReference>
<proteinExistence type="predicted"/>
<keyword evidence="2" id="KW-1185">Reference proteome</keyword>
<name>A0ACC0C023_CATRO</name>
<organism evidence="1 2">
    <name type="scientific">Catharanthus roseus</name>
    <name type="common">Madagascar periwinkle</name>
    <name type="synonym">Vinca rosea</name>
    <dbReference type="NCBI Taxonomy" id="4058"/>
    <lineage>
        <taxon>Eukaryota</taxon>
        <taxon>Viridiplantae</taxon>
        <taxon>Streptophyta</taxon>
        <taxon>Embryophyta</taxon>
        <taxon>Tracheophyta</taxon>
        <taxon>Spermatophyta</taxon>
        <taxon>Magnoliopsida</taxon>
        <taxon>eudicotyledons</taxon>
        <taxon>Gunneridae</taxon>
        <taxon>Pentapetalae</taxon>
        <taxon>asterids</taxon>
        <taxon>lamiids</taxon>
        <taxon>Gentianales</taxon>
        <taxon>Apocynaceae</taxon>
        <taxon>Rauvolfioideae</taxon>
        <taxon>Vinceae</taxon>
        <taxon>Catharanthinae</taxon>
        <taxon>Catharanthus</taxon>
    </lineage>
</organism>
<sequence length="329" mass="37315">MGSCGRSGGVRQYIRSKVPRLRWTPDLHHCFVHAIDKLGGQEKATPKLVLQMMDVRGLTISHVKSHLQMYRSMKNDMNRQGQTVDKSSTQQKNQSIQDHHHPPPPRQYYCGFEQEENISSDSTMEKSHHHHPPRFSYGSLPTKRARMEEKRSCFSEKLEWRQRIVTKKPYSNDDDYGEKEKETSSTSIIADKGSAGMKEKKELERFISPPFPLIPQNLFQNLNYPFTNANATAGGGPLEESDFFKARNEEKCESSEKINAAVWEDGVEGLSLSLSLHHQYHHPSSNASSTSEISEAITSSYSRPPSLVDCSGSYSHQYKDVNLDLSIAL</sequence>
<evidence type="ECO:0000313" key="1">
    <source>
        <dbReference type="EMBL" id="KAI5678231.1"/>
    </source>
</evidence>
<accession>A0ACC0C023</accession>
<reference evidence="2" key="1">
    <citation type="journal article" date="2023" name="Nat. Plants">
        <title>Single-cell RNA sequencing provides a high-resolution roadmap for understanding the multicellular compartmentation of specialized metabolism.</title>
        <authorList>
            <person name="Sun S."/>
            <person name="Shen X."/>
            <person name="Li Y."/>
            <person name="Li Y."/>
            <person name="Wang S."/>
            <person name="Li R."/>
            <person name="Zhang H."/>
            <person name="Shen G."/>
            <person name="Guo B."/>
            <person name="Wei J."/>
            <person name="Xu J."/>
            <person name="St-Pierre B."/>
            <person name="Chen S."/>
            <person name="Sun C."/>
        </authorList>
    </citation>
    <scope>NUCLEOTIDE SEQUENCE [LARGE SCALE GENOMIC DNA]</scope>
</reference>
<evidence type="ECO:0000313" key="2">
    <source>
        <dbReference type="Proteomes" id="UP001060085"/>
    </source>
</evidence>
<gene>
    <name evidence="1" type="ORF">M9H77_09181</name>
</gene>
<protein>
    <submittedName>
        <fullName evidence="1">Uncharacterized protein</fullName>
    </submittedName>
</protein>
<dbReference type="Proteomes" id="UP001060085">
    <property type="component" value="Linkage Group LG02"/>
</dbReference>
<comment type="caution">
    <text evidence="1">The sequence shown here is derived from an EMBL/GenBank/DDBJ whole genome shotgun (WGS) entry which is preliminary data.</text>
</comment>